<keyword evidence="2" id="KW-0547">Nucleotide-binding</keyword>
<evidence type="ECO:0000313" key="7">
    <source>
        <dbReference type="Proteomes" id="UP000269289"/>
    </source>
</evidence>
<dbReference type="InterPro" id="IPR050093">
    <property type="entry name" value="ABC_SmlMolc_Importer"/>
</dbReference>
<evidence type="ECO:0000256" key="2">
    <source>
        <dbReference type="ARBA" id="ARBA00022741"/>
    </source>
</evidence>
<dbReference type="EMBL" id="RFFI01000059">
    <property type="protein sequence ID" value="RMI09143.1"/>
    <property type="molecule type" value="Genomic_DNA"/>
</dbReference>
<dbReference type="Proteomes" id="UP000269289">
    <property type="component" value="Unassembled WGS sequence"/>
</dbReference>
<dbReference type="GO" id="GO:0005524">
    <property type="term" value="F:ATP binding"/>
    <property type="evidence" value="ECO:0007669"/>
    <property type="project" value="UniProtKB-KW"/>
</dbReference>
<feature type="region of interest" description="Disordered" evidence="4">
    <location>
        <begin position="291"/>
        <end position="320"/>
    </location>
</feature>
<evidence type="ECO:0000256" key="1">
    <source>
        <dbReference type="ARBA" id="ARBA00022448"/>
    </source>
</evidence>
<dbReference type="InterPro" id="IPR025877">
    <property type="entry name" value="MobA-like_NTP_Trfase"/>
</dbReference>
<protein>
    <submittedName>
        <fullName evidence="6">ATP-binding cassette domain-containing protein</fullName>
    </submittedName>
</protein>
<accession>A0A3M2JCA1</accession>
<feature type="non-terminal residue" evidence="6">
    <location>
        <position position="320"/>
    </location>
</feature>
<dbReference type="GO" id="GO:0016887">
    <property type="term" value="F:ATP hydrolysis activity"/>
    <property type="evidence" value="ECO:0007669"/>
    <property type="project" value="InterPro"/>
</dbReference>
<gene>
    <name evidence="6" type="ORF">EBM89_11695</name>
</gene>
<dbReference type="InterPro" id="IPR017871">
    <property type="entry name" value="ABC_transporter-like_CS"/>
</dbReference>
<dbReference type="SUPFAM" id="SSF53448">
    <property type="entry name" value="Nucleotide-diphospho-sugar transferases"/>
    <property type="match status" value="1"/>
</dbReference>
<feature type="compositionally biased region" description="Low complexity" evidence="4">
    <location>
        <begin position="308"/>
        <end position="320"/>
    </location>
</feature>
<reference evidence="6 7" key="1">
    <citation type="submission" date="2018-10" db="EMBL/GenBank/DDBJ databases">
        <title>Isolation, diversity and antifungal activity of actinobacteria from wheat.</title>
        <authorList>
            <person name="Han C."/>
        </authorList>
    </citation>
    <scope>NUCLEOTIDE SEQUENCE [LARGE SCALE GENOMIC DNA]</scope>
    <source>
        <strain evidence="6 7">NEAU-YY56</strain>
    </source>
</reference>
<sequence length="320" mass="32510">MSADRQDGLTARLVVTRGDLHLDLRLTVAPGQVVALLGPNGTGKSTALGALAGLVPTAPGTDVRLGGHVLDGPGVHVPSAGRRCGLVFQDLRLFGHLSARENVAFGLRATGAPAGAARVAADGWLARLGLVDRAAVRTDRLSGGQAQRVALARALAPDPALLLLDEPFASLDAATRRRVRGVLRAAIGSRPVLLVTHDPEDVRDLADDVLTLADPDGTGTVRATRTTRDAAPGPASGPDVAAVVLAGGTARRLGGVDKTALDVGGRAVLDRLLTGLRPSVPDVVLVADPGTATSPWPRRVREDPPGSGPAAALAAGARAV</sequence>
<dbReference type="PROSITE" id="PS00211">
    <property type="entry name" value="ABC_TRANSPORTER_1"/>
    <property type="match status" value="1"/>
</dbReference>
<dbReference type="PANTHER" id="PTHR42781">
    <property type="entry name" value="SPERMIDINE/PUTRESCINE IMPORT ATP-BINDING PROTEIN POTA"/>
    <property type="match status" value="1"/>
</dbReference>
<keyword evidence="7" id="KW-1185">Reference proteome</keyword>
<feature type="domain" description="ABC transporter" evidence="5">
    <location>
        <begin position="4"/>
        <end position="243"/>
    </location>
</feature>
<dbReference type="Pfam" id="PF12804">
    <property type="entry name" value="NTP_transf_3"/>
    <property type="match status" value="1"/>
</dbReference>
<comment type="caution">
    <text evidence="6">The sequence shown here is derived from an EMBL/GenBank/DDBJ whole genome shotgun (WGS) entry which is preliminary data.</text>
</comment>
<name>A0A3M2JCA1_9CELL</name>
<dbReference type="PANTHER" id="PTHR42781:SF4">
    <property type="entry name" value="SPERMIDINE_PUTRESCINE IMPORT ATP-BINDING PROTEIN POTA"/>
    <property type="match status" value="1"/>
</dbReference>
<feature type="compositionally biased region" description="Low complexity" evidence="4">
    <location>
        <begin position="217"/>
        <end position="234"/>
    </location>
</feature>
<dbReference type="InterPro" id="IPR027417">
    <property type="entry name" value="P-loop_NTPase"/>
</dbReference>
<dbReference type="InterPro" id="IPR003439">
    <property type="entry name" value="ABC_transporter-like_ATP-bd"/>
</dbReference>
<proteinExistence type="predicted"/>
<dbReference type="InterPro" id="IPR003593">
    <property type="entry name" value="AAA+_ATPase"/>
</dbReference>
<dbReference type="SUPFAM" id="SSF52540">
    <property type="entry name" value="P-loop containing nucleoside triphosphate hydrolases"/>
    <property type="match status" value="1"/>
</dbReference>
<dbReference type="PROSITE" id="PS50893">
    <property type="entry name" value="ABC_TRANSPORTER_2"/>
    <property type="match status" value="1"/>
</dbReference>
<keyword evidence="1" id="KW-0813">Transport</keyword>
<keyword evidence="3 6" id="KW-0067">ATP-binding</keyword>
<dbReference type="Pfam" id="PF00005">
    <property type="entry name" value="ABC_tran"/>
    <property type="match status" value="1"/>
</dbReference>
<dbReference type="SMART" id="SM00382">
    <property type="entry name" value="AAA"/>
    <property type="match status" value="1"/>
</dbReference>
<dbReference type="Gene3D" id="3.40.50.300">
    <property type="entry name" value="P-loop containing nucleotide triphosphate hydrolases"/>
    <property type="match status" value="1"/>
</dbReference>
<evidence type="ECO:0000313" key="6">
    <source>
        <dbReference type="EMBL" id="RMI09143.1"/>
    </source>
</evidence>
<dbReference type="OrthoDB" id="9112331at2"/>
<evidence type="ECO:0000256" key="4">
    <source>
        <dbReference type="SAM" id="MobiDB-lite"/>
    </source>
</evidence>
<dbReference type="GO" id="GO:0016779">
    <property type="term" value="F:nucleotidyltransferase activity"/>
    <property type="evidence" value="ECO:0007669"/>
    <property type="project" value="UniProtKB-ARBA"/>
</dbReference>
<dbReference type="InterPro" id="IPR029044">
    <property type="entry name" value="Nucleotide-diphossugar_trans"/>
</dbReference>
<dbReference type="Gene3D" id="3.90.550.10">
    <property type="entry name" value="Spore Coat Polysaccharide Biosynthesis Protein SpsA, Chain A"/>
    <property type="match status" value="1"/>
</dbReference>
<dbReference type="AlphaFoldDB" id="A0A3M2JCA1"/>
<dbReference type="RefSeq" id="WP_122149598.1">
    <property type="nucleotide sequence ID" value="NZ_RFFI01000059.1"/>
</dbReference>
<feature type="region of interest" description="Disordered" evidence="4">
    <location>
        <begin position="217"/>
        <end position="236"/>
    </location>
</feature>
<organism evidence="6 7">
    <name type="scientific">Cellulomonas triticagri</name>
    <dbReference type="NCBI Taxonomy" id="2483352"/>
    <lineage>
        <taxon>Bacteria</taxon>
        <taxon>Bacillati</taxon>
        <taxon>Actinomycetota</taxon>
        <taxon>Actinomycetes</taxon>
        <taxon>Micrococcales</taxon>
        <taxon>Cellulomonadaceae</taxon>
        <taxon>Cellulomonas</taxon>
    </lineage>
</organism>
<evidence type="ECO:0000259" key="5">
    <source>
        <dbReference type="PROSITE" id="PS50893"/>
    </source>
</evidence>
<evidence type="ECO:0000256" key="3">
    <source>
        <dbReference type="ARBA" id="ARBA00022840"/>
    </source>
</evidence>